<evidence type="ECO:0000313" key="2">
    <source>
        <dbReference type="EMBL" id="QCI59064.1"/>
    </source>
</evidence>
<feature type="transmembrane region" description="Helical" evidence="1">
    <location>
        <begin position="37"/>
        <end position="55"/>
    </location>
</feature>
<reference evidence="3" key="1">
    <citation type="submission" date="2018-12" db="EMBL/GenBank/DDBJ databases">
        <title>Dusodibacter welbiota gen. nov., sp. nov., isolated from human faeces and emended description of the Oscillibacter genus.</title>
        <authorList>
            <person name="Le Roy T."/>
            <person name="Van der Smissen P."/>
            <person name="Delzenne N."/>
            <person name="Muccioli G."/>
            <person name="Collet J.F."/>
            <person name="Cani P.D."/>
        </authorList>
    </citation>
    <scope>NUCLEOTIDE SEQUENCE [LARGE SCALE GENOMIC DNA]</scope>
    <source>
        <strain evidence="3">J115</strain>
    </source>
</reference>
<proteinExistence type="predicted"/>
<feature type="transmembrane region" description="Helical" evidence="1">
    <location>
        <begin position="86"/>
        <end position="105"/>
    </location>
</feature>
<dbReference type="EMBL" id="CP034413">
    <property type="protein sequence ID" value="QCI59064.1"/>
    <property type="molecule type" value="Genomic_DNA"/>
</dbReference>
<name>A0A4D7AHJ0_9FIRM</name>
<sequence>MQLFGGKGKMLGLLLVLAAFGSFYLGDITAFTTSQKAIAGVALFIIVLLAGISLLKPKKTEEDMIAEQDERNQYIELKCAEKAFRVALYASFMTIIAGMIAFGLTREYAFIWLVMGGLCLTEHQELPISFLHSDTTSHKWKQESTE</sequence>
<keyword evidence="3" id="KW-1185">Reference proteome</keyword>
<evidence type="ECO:0000256" key="1">
    <source>
        <dbReference type="SAM" id="Phobius"/>
    </source>
</evidence>
<keyword evidence="1" id="KW-1133">Transmembrane helix</keyword>
<evidence type="ECO:0008006" key="4">
    <source>
        <dbReference type="Google" id="ProtNLM"/>
    </source>
</evidence>
<dbReference type="RefSeq" id="WP_136891084.1">
    <property type="nucleotide sequence ID" value="NZ_CP034413.3"/>
</dbReference>
<protein>
    <recommendedName>
        <fullName evidence="4">DUF2178 domain-containing protein</fullName>
    </recommendedName>
</protein>
<feature type="transmembrane region" description="Helical" evidence="1">
    <location>
        <begin position="12"/>
        <end position="31"/>
    </location>
</feature>
<organism evidence="2 3">
    <name type="scientific">Dysosmobacter welbionis</name>
    <dbReference type="NCBI Taxonomy" id="2093857"/>
    <lineage>
        <taxon>Bacteria</taxon>
        <taxon>Bacillati</taxon>
        <taxon>Bacillota</taxon>
        <taxon>Clostridia</taxon>
        <taxon>Eubacteriales</taxon>
        <taxon>Oscillospiraceae</taxon>
        <taxon>Dysosmobacter</taxon>
    </lineage>
</organism>
<accession>A0A4D7AHJ0</accession>
<dbReference type="KEGG" id="obj:EIO64_07395"/>
<evidence type="ECO:0000313" key="3">
    <source>
        <dbReference type="Proteomes" id="UP000298642"/>
    </source>
</evidence>
<dbReference type="Proteomes" id="UP000298642">
    <property type="component" value="Chromosome"/>
</dbReference>
<gene>
    <name evidence="2" type="ORF">EIO64_07395</name>
</gene>
<keyword evidence="1" id="KW-0812">Transmembrane</keyword>
<dbReference type="AlphaFoldDB" id="A0A4D7AHJ0"/>
<keyword evidence="1" id="KW-0472">Membrane</keyword>